<evidence type="ECO:0000256" key="3">
    <source>
        <dbReference type="ARBA" id="ARBA00022527"/>
    </source>
</evidence>
<evidence type="ECO:0000256" key="10">
    <source>
        <dbReference type="ARBA" id="ARBA00051680"/>
    </source>
</evidence>
<comment type="catalytic activity">
    <reaction evidence="10">
        <text>L-tyrosyl-[protein] + ATP = O-phospho-L-tyrosyl-[protein] + ADP + H(+)</text>
        <dbReference type="Rhea" id="RHEA:10596"/>
        <dbReference type="Rhea" id="RHEA-COMP:10136"/>
        <dbReference type="Rhea" id="RHEA-COMP:20101"/>
        <dbReference type="ChEBI" id="CHEBI:15378"/>
        <dbReference type="ChEBI" id="CHEBI:30616"/>
        <dbReference type="ChEBI" id="CHEBI:46858"/>
        <dbReference type="ChEBI" id="CHEBI:61978"/>
        <dbReference type="ChEBI" id="CHEBI:456216"/>
        <dbReference type="EC" id="2.7.12.1"/>
    </reaction>
</comment>
<evidence type="ECO:0000256" key="12">
    <source>
        <dbReference type="SAM" id="MobiDB-lite"/>
    </source>
</evidence>
<evidence type="ECO:0000313" key="15">
    <source>
        <dbReference type="EMBL" id="VFT79474.1"/>
    </source>
</evidence>
<feature type="compositionally biased region" description="Basic and acidic residues" evidence="12">
    <location>
        <begin position="86"/>
        <end position="108"/>
    </location>
</feature>
<dbReference type="SMART" id="SM00220">
    <property type="entry name" value="S_TKc"/>
    <property type="match status" value="1"/>
</dbReference>
<evidence type="ECO:0000256" key="1">
    <source>
        <dbReference type="ARBA" id="ARBA00008867"/>
    </source>
</evidence>
<dbReference type="InterPro" id="IPR017441">
    <property type="entry name" value="Protein_kinase_ATP_BS"/>
</dbReference>
<keyword evidence="7 11" id="KW-0067">ATP-binding</keyword>
<dbReference type="Pfam" id="PF00069">
    <property type="entry name" value="Pkinase"/>
    <property type="match status" value="1"/>
</dbReference>
<dbReference type="GO" id="GO:0004712">
    <property type="term" value="F:protein serine/threonine/tyrosine kinase activity"/>
    <property type="evidence" value="ECO:0007669"/>
    <property type="project" value="UniProtKB-EC"/>
</dbReference>
<dbReference type="OrthoDB" id="9332038at2759"/>
<dbReference type="SUPFAM" id="SSF56112">
    <property type="entry name" value="Protein kinase-like (PK-like)"/>
    <property type="match status" value="1"/>
</dbReference>
<gene>
    <name evidence="15" type="primary">Aste57867_2271</name>
    <name evidence="14" type="ORF">As57867_002266</name>
    <name evidence="15" type="ORF">ASTE57867_2271</name>
</gene>
<dbReference type="GO" id="GO:0004674">
    <property type="term" value="F:protein serine/threonine kinase activity"/>
    <property type="evidence" value="ECO:0007669"/>
    <property type="project" value="UniProtKB-KW"/>
</dbReference>
<dbReference type="InterPro" id="IPR011009">
    <property type="entry name" value="Kinase-like_dom_sf"/>
</dbReference>
<keyword evidence="4" id="KW-0808">Transferase</keyword>
<evidence type="ECO:0000256" key="6">
    <source>
        <dbReference type="ARBA" id="ARBA00022777"/>
    </source>
</evidence>
<dbReference type="EMBL" id="VJMH01000246">
    <property type="protein sequence ID" value="KAF0717469.1"/>
    <property type="molecule type" value="Genomic_DNA"/>
</dbReference>
<comment type="catalytic activity">
    <reaction evidence="8">
        <text>L-seryl-[protein] + ATP = O-phospho-L-seryl-[protein] + ADP + H(+)</text>
        <dbReference type="Rhea" id="RHEA:17989"/>
        <dbReference type="Rhea" id="RHEA-COMP:9863"/>
        <dbReference type="Rhea" id="RHEA-COMP:11604"/>
        <dbReference type="ChEBI" id="CHEBI:15378"/>
        <dbReference type="ChEBI" id="CHEBI:29999"/>
        <dbReference type="ChEBI" id="CHEBI:30616"/>
        <dbReference type="ChEBI" id="CHEBI:83421"/>
        <dbReference type="ChEBI" id="CHEBI:456216"/>
        <dbReference type="EC" id="2.7.12.1"/>
    </reaction>
</comment>
<protein>
    <recommendedName>
        <fullName evidence="2">dual-specificity kinase</fullName>
        <ecNumber evidence="2">2.7.12.1</ecNumber>
    </recommendedName>
</protein>
<dbReference type="GO" id="GO:0005524">
    <property type="term" value="F:ATP binding"/>
    <property type="evidence" value="ECO:0007669"/>
    <property type="project" value="UniProtKB-UniRule"/>
</dbReference>
<evidence type="ECO:0000256" key="5">
    <source>
        <dbReference type="ARBA" id="ARBA00022741"/>
    </source>
</evidence>
<dbReference type="InterPro" id="IPR042521">
    <property type="entry name" value="DYRK"/>
</dbReference>
<evidence type="ECO:0000256" key="9">
    <source>
        <dbReference type="ARBA" id="ARBA00049308"/>
    </source>
</evidence>
<keyword evidence="3" id="KW-0723">Serine/threonine-protein kinase</keyword>
<dbReference type="Gene3D" id="3.30.10.30">
    <property type="entry name" value="DYRK"/>
    <property type="match status" value="1"/>
</dbReference>
<accession>A0A485KCE0</accession>
<dbReference type="GO" id="GO:0005737">
    <property type="term" value="C:cytoplasm"/>
    <property type="evidence" value="ECO:0007669"/>
    <property type="project" value="TreeGrafter"/>
</dbReference>
<proteinExistence type="inferred from homology"/>
<dbReference type="PANTHER" id="PTHR24058">
    <property type="entry name" value="DUAL SPECIFICITY PROTEIN KINASE"/>
    <property type="match status" value="1"/>
</dbReference>
<feature type="region of interest" description="Disordered" evidence="12">
    <location>
        <begin position="487"/>
        <end position="526"/>
    </location>
</feature>
<dbReference type="InterPro" id="IPR000719">
    <property type="entry name" value="Prot_kinase_dom"/>
</dbReference>
<organism evidence="15 16">
    <name type="scientific">Aphanomyces stellatus</name>
    <dbReference type="NCBI Taxonomy" id="120398"/>
    <lineage>
        <taxon>Eukaryota</taxon>
        <taxon>Sar</taxon>
        <taxon>Stramenopiles</taxon>
        <taxon>Oomycota</taxon>
        <taxon>Saprolegniomycetes</taxon>
        <taxon>Saprolegniales</taxon>
        <taxon>Verrucalvaceae</taxon>
        <taxon>Aphanomyces</taxon>
    </lineage>
</organism>
<comment type="similarity">
    <text evidence="1">Belongs to the protein kinase superfamily. CMGC Ser/Thr protein kinase family. MNB/DYRK subfamily.</text>
</comment>
<feature type="binding site" evidence="11">
    <location>
        <position position="220"/>
    </location>
    <ligand>
        <name>ATP</name>
        <dbReference type="ChEBI" id="CHEBI:30616"/>
    </ligand>
</feature>
<evidence type="ECO:0000256" key="8">
    <source>
        <dbReference type="ARBA" id="ARBA00049003"/>
    </source>
</evidence>
<reference evidence="14" key="2">
    <citation type="submission" date="2019-06" db="EMBL/GenBank/DDBJ databases">
        <title>Genomics analysis of Aphanomyces spp. identifies a new class of oomycete effector associated with host adaptation.</title>
        <authorList>
            <person name="Gaulin E."/>
        </authorList>
    </citation>
    <scope>NUCLEOTIDE SEQUENCE</scope>
    <source>
        <strain evidence="14">CBS 578.67</strain>
    </source>
</reference>
<feature type="domain" description="Protein kinase" evidence="13">
    <location>
        <begin position="191"/>
        <end position="487"/>
    </location>
</feature>
<keyword evidence="16" id="KW-1185">Reference proteome</keyword>
<dbReference type="Gene3D" id="3.30.200.20">
    <property type="entry name" value="Phosphorylase Kinase, domain 1"/>
    <property type="match status" value="1"/>
</dbReference>
<feature type="compositionally biased region" description="Low complexity" evidence="12">
    <location>
        <begin position="494"/>
        <end position="510"/>
    </location>
</feature>
<feature type="compositionally biased region" description="Low complexity" evidence="12">
    <location>
        <begin position="114"/>
        <end position="123"/>
    </location>
</feature>
<dbReference type="Proteomes" id="UP000332933">
    <property type="component" value="Unassembled WGS sequence"/>
</dbReference>
<dbReference type="EC" id="2.7.12.1" evidence="2"/>
<dbReference type="PROSITE" id="PS00107">
    <property type="entry name" value="PROTEIN_KINASE_ATP"/>
    <property type="match status" value="1"/>
</dbReference>
<dbReference type="Gene3D" id="1.10.510.10">
    <property type="entry name" value="Transferase(Phosphotransferase) domain 1"/>
    <property type="match status" value="1"/>
</dbReference>
<evidence type="ECO:0000313" key="14">
    <source>
        <dbReference type="EMBL" id="KAF0717469.1"/>
    </source>
</evidence>
<dbReference type="EMBL" id="CAADRA010000246">
    <property type="protein sequence ID" value="VFT79474.1"/>
    <property type="molecule type" value="Genomic_DNA"/>
</dbReference>
<dbReference type="InterPro" id="IPR008271">
    <property type="entry name" value="Ser/Thr_kinase_AS"/>
</dbReference>
<keyword evidence="5 11" id="KW-0547">Nucleotide-binding</keyword>
<evidence type="ECO:0000259" key="13">
    <source>
        <dbReference type="PROSITE" id="PS50011"/>
    </source>
</evidence>
<evidence type="ECO:0000256" key="4">
    <source>
        <dbReference type="ARBA" id="ARBA00022679"/>
    </source>
</evidence>
<feature type="region of interest" description="Disordered" evidence="12">
    <location>
        <begin position="426"/>
        <end position="445"/>
    </location>
</feature>
<sequence length="557" mass="63268">MELPLLRLRPGQRKHISIREADKTKAQVVADALQHHVPSAPLTKLLLSEKQTSATPRGPESTTTISHTKPQSMPPVVTDPTPPHPRPKEIVRGLDHHHTPRETREGSSRRKRSTASSTMSMKARSPDDVLQSAEACELTMLELSEIRAFPNVYYFGTADTKTRTHGVSNDGYDDDKGDYIVNLHDHIAYRYDVVGHLGRGSFGQVLKCHDVATRQMVALKIVRNKQKFQEQSIVEVQLLQHLNESDVETTSNVITMLDSFTFRNHLCLVFELLSINLYEYLKLEQFRGLPLPLIRKIATELLQCLVFLQAHNVIHCDLKPENILLRKPKSTQIAVIDFGSSCFHNATFFTYIQSRFYRAPEVIMGLPYGMPIDMWSFGCIVAELFTGYPVFPGENEAEQLSCIMEVFDVPPKHMIDKCKRRKNYFDESGTPTATTNSRGRRRRPASREFRALIKCQDAKLVDLLTKCFRWDPTTRYTPMEAIDHEWITQEKKQTTSSASTTSTTPTTQPKQPDKQPEKPPSTSLRSSFAQTFLRKATVNPQPNDEGRVELTAILPKI</sequence>
<evidence type="ECO:0000256" key="2">
    <source>
        <dbReference type="ARBA" id="ARBA00013203"/>
    </source>
</evidence>
<dbReference type="InterPro" id="IPR050494">
    <property type="entry name" value="Ser_Thr_dual-spec_kinase"/>
</dbReference>
<dbReference type="PROSITE" id="PS50011">
    <property type="entry name" value="PROTEIN_KINASE_DOM"/>
    <property type="match status" value="1"/>
</dbReference>
<dbReference type="PANTHER" id="PTHR24058:SF22">
    <property type="entry name" value="DUAL SPECIFICITY TYROSINE-PHOSPHORYLATION-REGULATED KINASE 4"/>
    <property type="match status" value="1"/>
</dbReference>
<feature type="region of interest" description="Disordered" evidence="12">
    <location>
        <begin position="50"/>
        <end position="128"/>
    </location>
</feature>
<dbReference type="CDD" id="cd14210">
    <property type="entry name" value="PKc_DYRK"/>
    <property type="match status" value="1"/>
</dbReference>
<dbReference type="AlphaFoldDB" id="A0A485KCE0"/>
<dbReference type="GO" id="GO:0005856">
    <property type="term" value="C:cytoskeleton"/>
    <property type="evidence" value="ECO:0007669"/>
    <property type="project" value="TreeGrafter"/>
</dbReference>
<dbReference type="PROSITE" id="PS00108">
    <property type="entry name" value="PROTEIN_KINASE_ST"/>
    <property type="match status" value="1"/>
</dbReference>
<name>A0A485KCE0_9STRA</name>
<evidence type="ECO:0000256" key="7">
    <source>
        <dbReference type="ARBA" id="ARBA00022840"/>
    </source>
</evidence>
<evidence type="ECO:0000313" key="16">
    <source>
        <dbReference type="Proteomes" id="UP000332933"/>
    </source>
</evidence>
<evidence type="ECO:0000256" key="11">
    <source>
        <dbReference type="PROSITE-ProRule" id="PRU10141"/>
    </source>
</evidence>
<comment type="catalytic activity">
    <reaction evidence="9">
        <text>L-threonyl-[protein] + ATP = O-phospho-L-threonyl-[protein] + ADP + H(+)</text>
        <dbReference type="Rhea" id="RHEA:46608"/>
        <dbReference type="Rhea" id="RHEA-COMP:11060"/>
        <dbReference type="Rhea" id="RHEA-COMP:11605"/>
        <dbReference type="ChEBI" id="CHEBI:15378"/>
        <dbReference type="ChEBI" id="CHEBI:30013"/>
        <dbReference type="ChEBI" id="CHEBI:30616"/>
        <dbReference type="ChEBI" id="CHEBI:61977"/>
        <dbReference type="ChEBI" id="CHEBI:456216"/>
        <dbReference type="EC" id="2.7.12.1"/>
    </reaction>
</comment>
<reference evidence="15 16" key="1">
    <citation type="submission" date="2019-03" db="EMBL/GenBank/DDBJ databases">
        <authorList>
            <person name="Gaulin E."/>
            <person name="Dumas B."/>
        </authorList>
    </citation>
    <scope>NUCLEOTIDE SEQUENCE [LARGE SCALE GENOMIC DNA]</scope>
    <source>
        <strain evidence="15">CBS 568.67</strain>
    </source>
</reference>
<keyword evidence="6" id="KW-0418">Kinase</keyword>
<feature type="compositionally biased region" description="Polar residues" evidence="12">
    <location>
        <begin position="50"/>
        <end position="71"/>
    </location>
</feature>